<dbReference type="AlphaFoldDB" id="A0AAJ0H530"/>
<protein>
    <submittedName>
        <fullName evidence="1">Uncharacterized protein</fullName>
    </submittedName>
</protein>
<evidence type="ECO:0000313" key="2">
    <source>
        <dbReference type="Proteomes" id="UP001275084"/>
    </source>
</evidence>
<keyword evidence="2" id="KW-1185">Reference proteome</keyword>
<gene>
    <name evidence="1" type="ORF">B0T25DRAFT_574674</name>
</gene>
<name>A0AAJ0H530_9PEZI</name>
<organism evidence="1 2">
    <name type="scientific">Lasiosphaeria hispida</name>
    <dbReference type="NCBI Taxonomy" id="260671"/>
    <lineage>
        <taxon>Eukaryota</taxon>
        <taxon>Fungi</taxon>
        <taxon>Dikarya</taxon>
        <taxon>Ascomycota</taxon>
        <taxon>Pezizomycotina</taxon>
        <taxon>Sordariomycetes</taxon>
        <taxon>Sordariomycetidae</taxon>
        <taxon>Sordariales</taxon>
        <taxon>Lasiosphaeriaceae</taxon>
        <taxon>Lasiosphaeria</taxon>
    </lineage>
</organism>
<reference evidence="1" key="2">
    <citation type="submission" date="2023-06" db="EMBL/GenBank/DDBJ databases">
        <authorList>
            <consortium name="Lawrence Berkeley National Laboratory"/>
            <person name="Haridas S."/>
            <person name="Hensen N."/>
            <person name="Bonometti L."/>
            <person name="Westerberg I."/>
            <person name="Brannstrom I.O."/>
            <person name="Guillou S."/>
            <person name="Cros-Aarteil S."/>
            <person name="Calhoun S."/>
            <person name="Kuo A."/>
            <person name="Mondo S."/>
            <person name="Pangilinan J."/>
            <person name="Riley R."/>
            <person name="Labutti K."/>
            <person name="Andreopoulos B."/>
            <person name="Lipzen A."/>
            <person name="Chen C."/>
            <person name="Yanf M."/>
            <person name="Daum C."/>
            <person name="Ng V."/>
            <person name="Clum A."/>
            <person name="Steindorff A."/>
            <person name="Ohm R."/>
            <person name="Martin F."/>
            <person name="Silar P."/>
            <person name="Natvig D."/>
            <person name="Lalanne C."/>
            <person name="Gautier V."/>
            <person name="Ament-Velasquez S.L."/>
            <person name="Kruys A."/>
            <person name="Hutchinson M.I."/>
            <person name="Powell A.J."/>
            <person name="Barry K."/>
            <person name="Miller A.N."/>
            <person name="Grigoriev I.V."/>
            <person name="Debuchy R."/>
            <person name="Gladieux P."/>
            <person name="Thoren M.H."/>
            <person name="Johannesson H."/>
        </authorList>
    </citation>
    <scope>NUCLEOTIDE SEQUENCE</scope>
    <source>
        <strain evidence="1">CBS 955.72</strain>
    </source>
</reference>
<dbReference type="EMBL" id="JAUIQD010000009">
    <property type="protein sequence ID" value="KAK3339785.1"/>
    <property type="molecule type" value="Genomic_DNA"/>
</dbReference>
<comment type="caution">
    <text evidence="1">The sequence shown here is derived from an EMBL/GenBank/DDBJ whole genome shotgun (WGS) entry which is preliminary data.</text>
</comment>
<evidence type="ECO:0000313" key="1">
    <source>
        <dbReference type="EMBL" id="KAK3339785.1"/>
    </source>
</evidence>
<reference evidence="1" key="1">
    <citation type="journal article" date="2023" name="Mol. Phylogenet. Evol.">
        <title>Genome-scale phylogeny and comparative genomics of the fungal order Sordariales.</title>
        <authorList>
            <person name="Hensen N."/>
            <person name="Bonometti L."/>
            <person name="Westerberg I."/>
            <person name="Brannstrom I.O."/>
            <person name="Guillou S."/>
            <person name="Cros-Aarteil S."/>
            <person name="Calhoun S."/>
            <person name="Haridas S."/>
            <person name="Kuo A."/>
            <person name="Mondo S."/>
            <person name="Pangilinan J."/>
            <person name="Riley R."/>
            <person name="LaButti K."/>
            <person name="Andreopoulos B."/>
            <person name="Lipzen A."/>
            <person name="Chen C."/>
            <person name="Yan M."/>
            <person name="Daum C."/>
            <person name="Ng V."/>
            <person name="Clum A."/>
            <person name="Steindorff A."/>
            <person name="Ohm R.A."/>
            <person name="Martin F."/>
            <person name="Silar P."/>
            <person name="Natvig D.O."/>
            <person name="Lalanne C."/>
            <person name="Gautier V."/>
            <person name="Ament-Velasquez S.L."/>
            <person name="Kruys A."/>
            <person name="Hutchinson M.I."/>
            <person name="Powell A.J."/>
            <person name="Barry K."/>
            <person name="Miller A.N."/>
            <person name="Grigoriev I.V."/>
            <person name="Debuchy R."/>
            <person name="Gladieux P."/>
            <person name="Hiltunen Thoren M."/>
            <person name="Johannesson H."/>
        </authorList>
    </citation>
    <scope>NUCLEOTIDE SEQUENCE</scope>
    <source>
        <strain evidence="1">CBS 955.72</strain>
    </source>
</reference>
<accession>A0AAJ0H530</accession>
<proteinExistence type="predicted"/>
<dbReference type="Proteomes" id="UP001275084">
    <property type="component" value="Unassembled WGS sequence"/>
</dbReference>
<sequence length="316" mass="34862">MSLSRLYLALQGQRVRCPDELHQTLACLRDGIAWGVDADQNRPENEDNMFWKMGPCLDVLGSADDPVFGFWSGMFKDLANVQSHGHGALIVAIEAGASGYVKKQMGGGFITEDVNRPGCQCRPFLQYAVDPSGSLLGILPVDDAVWRATPWKSISNLGNMLNVLFSAGCDPNGIMDVPSTGEEFEMPSLLQHHHIGHAGTPTSPDTILTSDLQPKGATAWGFWLQSCTQLLSCYPGEATFEVKTSILVGLEAFIRADADLESTKIEIESIRRSMWTELRLRDRVEQVMELYEKLRKAQREEPQRGTAGAQKVSYAK</sequence>